<evidence type="ECO:0000313" key="6">
    <source>
        <dbReference type="EMBL" id="KAJ8947314.1"/>
    </source>
</evidence>
<evidence type="ECO:0000259" key="5">
    <source>
        <dbReference type="Pfam" id="PF20518"/>
    </source>
</evidence>
<feature type="domain" description="Anaphase-promoting complex subunit 1 middle" evidence="5">
    <location>
        <begin position="136"/>
        <end position="419"/>
    </location>
</feature>
<keyword evidence="3" id="KW-0131">Cell cycle</keyword>
<dbReference type="GO" id="GO:0005680">
    <property type="term" value="C:anaphase-promoting complex"/>
    <property type="evidence" value="ECO:0007669"/>
    <property type="project" value="InterPro"/>
</dbReference>
<evidence type="ECO:0000256" key="1">
    <source>
        <dbReference type="ARBA" id="ARBA00022618"/>
    </source>
</evidence>
<comment type="caution">
    <text evidence="6">The sequence shown here is derived from an EMBL/GenBank/DDBJ whole genome shotgun (WGS) entry which is preliminary data.</text>
</comment>
<dbReference type="PANTHER" id="PTHR12827:SF3">
    <property type="entry name" value="ANAPHASE-PROMOTING COMPLEX SUBUNIT 1"/>
    <property type="match status" value="1"/>
</dbReference>
<keyword evidence="2" id="KW-0498">Mitosis</keyword>
<accession>A0AAV8Y8J8</accession>
<dbReference type="GO" id="GO:0070979">
    <property type="term" value="P:protein K11-linked ubiquitination"/>
    <property type="evidence" value="ECO:0007669"/>
    <property type="project" value="TreeGrafter"/>
</dbReference>
<dbReference type="PANTHER" id="PTHR12827">
    <property type="entry name" value="MEIOTIC CHECKPOINT REGULATOR TSG24 FAMILY MEMBER"/>
    <property type="match status" value="1"/>
</dbReference>
<dbReference type="GO" id="GO:0051301">
    <property type="term" value="P:cell division"/>
    <property type="evidence" value="ECO:0007669"/>
    <property type="project" value="UniProtKB-KW"/>
</dbReference>
<dbReference type="InterPro" id="IPR024990">
    <property type="entry name" value="Apc1"/>
</dbReference>
<dbReference type="InterPro" id="IPR046794">
    <property type="entry name" value="Apc1_MidN"/>
</dbReference>
<keyword evidence="1" id="KW-0132">Cell division</keyword>
<evidence type="ECO:0000256" key="3">
    <source>
        <dbReference type="ARBA" id="ARBA00023306"/>
    </source>
</evidence>
<evidence type="ECO:0000256" key="2">
    <source>
        <dbReference type="ARBA" id="ARBA00022776"/>
    </source>
</evidence>
<evidence type="ECO:0000313" key="7">
    <source>
        <dbReference type="Proteomes" id="UP001162162"/>
    </source>
</evidence>
<dbReference type="GO" id="GO:0007091">
    <property type="term" value="P:metaphase/anaphase transition of mitotic cell cycle"/>
    <property type="evidence" value="ECO:0007669"/>
    <property type="project" value="TreeGrafter"/>
</dbReference>
<keyword evidence="7" id="KW-1185">Reference proteome</keyword>
<evidence type="ECO:0000256" key="4">
    <source>
        <dbReference type="SAM" id="MobiDB-lite"/>
    </source>
</evidence>
<organism evidence="6 7">
    <name type="scientific">Aromia moschata</name>
    <dbReference type="NCBI Taxonomy" id="1265417"/>
    <lineage>
        <taxon>Eukaryota</taxon>
        <taxon>Metazoa</taxon>
        <taxon>Ecdysozoa</taxon>
        <taxon>Arthropoda</taxon>
        <taxon>Hexapoda</taxon>
        <taxon>Insecta</taxon>
        <taxon>Pterygota</taxon>
        <taxon>Neoptera</taxon>
        <taxon>Endopterygota</taxon>
        <taxon>Coleoptera</taxon>
        <taxon>Polyphaga</taxon>
        <taxon>Cucujiformia</taxon>
        <taxon>Chrysomeloidea</taxon>
        <taxon>Cerambycidae</taxon>
        <taxon>Cerambycinae</taxon>
        <taxon>Callichromatini</taxon>
        <taxon>Aromia</taxon>
    </lineage>
</organism>
<dbReference type="AlphaFoldDB" id="A0AAV8Y8J8"/>
<reference evidence="6" key="1">
    <citation type="journal article" date="2023" name="Insect Mol. Biol.">
        <title>Genome sequencing provides insights into the evolution of gene families encoding plant cell wall-degrading enzymes in longhorned beetles.</title>
        <authorList>
            <person name="Shin N.R."/>
            <person name="Okamura Y."/>
            <person name="Kirsch R."/>
            <person name="Pauchet Y."/>
        </authorList>
    </citation>
    <scope>NUCLEOTIDE SEQUENCE</scope>
    <source>
        <strain evidence="6">AMC_N1</strain>
    </source>
</reference>
<proteinExistence type="predicted"/>
<gene>
    <name evidence="6" type="ORF">NQ318_004566</name>
</gene>
<feature type="region of interest" description="Disordered" evidence="4">
    <location>
        <begin position="546"/>
        <end position="566"/>
    </location>
</feature>
<dbReference type="GO" id="GO:0060090">
    <property type="term" value="F:molecular adaptor activity"/>
    <property type="evidence" value="ECO:0007669"/>
    <property type="project" value="TreeGrafter"/>
</dbReference>
<dbReference type="EMBL" id="JAPWTK010000164">
    <property type="protein sequence ID" value="KAJ8947314.1"/>
    <property type="molecule type" value="Genomic_DNA"/>
</dbReference>
<dbReference type="Proteomes" id="UP001162162">
    <property type="component" value="Unassembled WGS sequence"/>
</dbReference>
<name>A0AAV8Y8J8_9CUCU</name>
<dbReference type="GO" id="GO:0031145">
    <property type="term" value="P:anaphase-promoting complex-dependent catabolic process"/>
    <property type="evidence" value="ECO:0007669"/>
    <property type="project" value="TreeGrafter"/>
</dbReference>
<protein>
    <recommendedName>
        <fullName evidence="5">Anaphase-promoting complex subunit 1 middle domain-containing protein</fullName>
    </recommendedName>
</protein>
<sequence length="566" mass="65010">MKGIRRSSFLPHLKQTDPNFDDHLLSPVLPAMSSVVSRNPNVLHLSFPDYESQKATLNGLIDAIENRLTLQYSDGTFYRITFPSLAYSSLVENCLVCLRQVLRKEVAIMLLCRWYATRNVMKRNSQTEISKDIPATPSSATKRQKQFSIGSDDDWNYILNSEHRVINENLSCMIKLDNNSQIINVEEKQNIAVNLKSVLFPYIRLIHYSLHLLYEDLKLNTLRSEDLLPLMKFLNKLSADLNLIHYNLHYWKDFPQYGTFSRGSSISQTDLKNVILWPSISDKPVDVMQHIYCLLQGSTIPPYNYLANVNERSRDIIQLCGVLSEANRSTQFEIPLDSFVKELNNCNTQAHHKTIIIDGSAIEQVVLLMVEMKITTRYLDTLPVGIYFLFYNALWKCRENPPSDWPADAYYLLWREDLAAQALKMEKEKQESSQELLGMYSSTQLQDVMPGIKADSEQIDGMEDIENSLTKLRFNKDVRVNEARKMLQSSKPVPIVLTQRPDVSDHDFIEEQEKHLYGICIRTMALPVGRGMFTLRTATPVITEPSSCAPPSASRARHHLEVRPWT</sequence>
<dbReference type="Pfam" id="PF20518">
    <property type="entry name" value="Apc1_MidN"/>
    <property type="match status" value="1"/>
</dbReference>